<dbReference type="Pfam" id="PF03031">
    <property type="entry name" value="NIF"/>
    <property type="match status" value="1"/>
</dbReference>
<dbReference type="Gene3D" id="3.40.50.1000">
    <property type="entry name" value="HAD superfamily/HAD-like"/>
    <property type="match status" value="1"/>
</dbReference>
<evidence type="ECO:0000259" key="1">
    <source>
        <dbReference type="Pfam" id="PF03031"/>
    </source>
</evidence>
<proteinExistence type="predicted"/>
<feature type="domain" description="FCP1 homology" evidence="1">
    <location>
        <begin position="65"/>
        <end position="109"/>
    </location>
</feature>
<dbReference type="RefSeq" id="XP_031407100.1">
    <property type="nucleotide sequence ID" value="XM_031551240.1"/>
</dbReference>
<dbReference type="GeneID" id="116215506"/>
<evidence type="ECO:0000313" key="2">
    <source>
        <dbReference type="Proteomes" id="UP000515151"/>
    </source>
</evidence>
<protein>
    <submittedName>
        <fullName evidence="3">Mitochondrial import inner membrane translocase subunit TIM50-like isoform X2</fullName>
    </submittedName>
</protein>
<gene>
    <name evidence="3" type="primary">LOC116215506</name>
</gene>
<dbReference type="AlphaFoldDB" id="A0A6P8EK46"/>
<evidence type="ECO:0000313" key="3">
    <source>
        <dbReference type="RefSeq" id="XP_031407100.1"/>
    </source>
</evidence>
<dbReference type="InterPro" id="IPR023214">
    <property type="entry name" value="HAD_sf"/>
</dbReference>
<name>A0A6P8EK46_PUNGR</name>
<dbReference type="InterPro" id="IPR004274">
    <property type="entry name" value="FCP1_dom"/>
</dbReference>
<reference evidence="2" key="1">
    <citation type="journal article" date="2020" name="Plant Biotechnol. J.">
        <title>The pomegranate (Punica granatum L.) draft genome dissects genetic divergence between soft- and hard-seeded cultivars.</title>
        <authorList>
            <person name="Luo X."/>
            <person name="Li H."/>
            <person name="Wu Z."/>
            <person name="Yao W."/>
            <person name="Zhao P."/>
            <person name="Cao D."/>
            <person name="Yu H."/>
            <person name="Li K."/>
            <person name="Poudel K."/>
            <person name="Zhao D."/>
            <person name="Zhang F."/>
            <person name="Xia X."/>
            <person name="Chen L."/>
            <person name="Wang Q."/>
            <person name="Jing D."/>
            <person name="Cao S."/>
        </authorList>
    </citation>
    <scope>NUCLEOTIDE SEQUENCE [LARGE SCALE GENOMIC DNA]</scope>
    <source>
        <strain evidence="2">cv. Tunisia</strain>
    </source>
</reference>
<keyword evidence="2" id="KW-1185">Reference proteome</keyword>
<dbReference type="Proteomes" id="UP000515151">
    <property type="component" value="Chromosome 7"/>
</dbReference>
<reference evidence="3" key="2">
    <citation type="submission" date="2025-08" db="UniProtKB">
        <authorList>
            <consortium name="RefSeq"/>
        </authorList>
    </citation>
    <scope>IDENTIFICATION</scope>
    <source>
        <tissue evidence="3">Leaf</tissue>
    </source>
</reference>
<sequence>MHSWSSLLYIIKPYQSTDFNFICLASCSTLILWLKGLMASNVYDAGLAGVRPNIRMENIIGNPGKLIYISGHTLELCLQQENCVQIKPWKLEVDDTTLLDLIPFLEFVATRPPRDIGSVLASYEGKYIPKEFIKSSRDYQRNKIIFLLSCLIILDARDTFF</sequence>
<accession>A0A6P8EK46</accession>
<organism evidence="2 3">
    <name type="scientific">Punica granatum</name>
    <name type="common">Pomegranate</name>
    <dbReference type="NCBI Taxonomy" id="22663"/>
    <lineage>
        <taxon>Eukaryota</taxon>
        <taxon>Viridiplantae</taxon>
        <taxon>Streptophyta</taxon>
        <taxon>Embryophyta</taxon>
        <taxon>Tracheophyta</taxon>
        <taxon>Spermatophyta</taxon>
        <taxon>Magnoliopsida</taxon>
        <taxon>eudicotyledons</taxon>
        <taxon>Gunneridae</taxon>
        <taxon>Pentapetalae</taxon>
        <taxon>rosids</taxon>
        <taxon>malvids</taxon>
        <taxon>Myrtales</taxon>
        <taxon>Lythraceae</taxon>
        <taxon>Punica</taxon>
    </lineage>
</organism>